<gene>
    <name evidence="2" type="ORF">LuPra_03868</name>
</gene>
<proteinExistence type="predicted"/>
<feature type="compositionally biased region" description="Low complexity" evidence="1">
    <location>
        <begin position="127"/>
        <end position="151"/>
    </location>
</feature>
<dbReference type="RefSeq" id="WP_110172246.1">
    <property type="nucleotide sequence ID" value="NZ_CP015136.1"/>
</dbReference>
<organism evidence="2 3">
    <name type="scientific">Luteitalea pratensis</name>
    <dbReference type="NCBI Taxonomy" id="1855912"/>
    <lineage>
        <taxon>Bacteria</taxon>
        <taxon>Pseudomonadati</taxon>
        <taxon>Acidobacteriota</taxon>
        <taxon>Vicinamibacteria</taxon>
        <taxon>Vicinamibacterales</taxon>
        <taxon>Vicinamibacteraceae</taxon>
        <taxon>Luteitalea</taxon>
    </lineage>
</organism>
<evidence type="ECO:0000313" key="2">
    <source>
        <dbReference type="EMBL" id="AMY10630.1"/>
    </source>
</evidence>
<accession>A0A143PR86</accession>
<dbReference type="KEGG" id="abac:LuPra_03868"/>
<reference evidence="2 3" key="1">
    <citation type="journal article" date="2016" name="Genome Announc.">
        <title>First Complete Genome Sequence of a Subdivision 6 Acidobacterium Strain.</title>
        <authorList>
            <person name="Huang S."/>
            <person name="Vieira S."/>
            <person name="Bunk B."/>
            <person name="Riedel T."/>
            <person name="Sproer C."/>
            <person name="Overmann J."/>
        </authorList>
    </citation>
    <scope>NUCLEOTIDE SEQUENCE [LARGE SCALE GENOMIC DNA]</scope>
    <source>
        <strain evidence="3">DSM 100886 HEG_-6_39</strain>
    </source>
</reference>
<protein>
    <submittedName>
        <fullName evidence="2">Uncharacterized protein</fullName>
    </submittedName>
</protein>
<dbReference type="AlphaFoldDB" id="A0A143PR86"/>
<keyword evidence="3" id="KW-1185">Reference proteome</keyword>
<dbReference type="STRING" id="1855912.LuPra_03868"/>
<sequence length="151" mass="16630" precursor="true">MPLIRLARDKRGLDTLYLLHYGSDSHGETRLRVIYFCAGPQGLLFGRQALDPLTQRALEQRYPDITFDWPALLQEIEQRRLPPQVEPQARRVRPAPKAERRPPASESAADKPSGARRKRRRGGDGQPGSSPSGTGSASSVSPLSAAPPIIE</sequence>
<dbReference type="Proteomes" id="UP000076079">
    <property type="component" value="Chromosome"/>
</dbReference>
<reference evidence="3" key="2">
    <citation type="submission" date="2016-04" db="EMBL/GenBank/DDBJ databases">
        <title>First Complete Genome Sequence of a Subdivision 6 Acidobacterium.</title>
        <authorList>
            <person name="Huang S."/>
            <person name="Vieira S."/>
            <person name="Bunk B."/>
            <person name="Riedel T."/>
            <person name="Sproeer C."/>
            <person name="Overmann J."/>
        </authorList>
    </citation>
    <scope>NUCLEOTIDE SEQUENCE [LARGE SCALE GENOMIC DNA]</scope>
    <source>
        <strain evidence="3">DSM 100886 HEG_-6_39</strain>
    </source>
</reference>
<evidence type="ECO:0000256" key="1">
    <source>
        <dbReference type="SAM" id="MobiDB-lite"/>
    </source>
</evidence>
<dbReference type="EMBL" id="CP015136">
    <property type="protein sequence ID" value="AMY10630.1"/>
    <property type="molecule type" value="Genomic_DNA"/>
</dbReference>
<name>A0A143PR86_LUTPR</name>
<evidence type="ECO:0000313" key="3">
    <source>
        <dbReference type="Proteomes" id="UP000076079"/>
    </source>
</evidence>
<feature type="region of interest" description="Disordered" evidence="1">
    <location>
        <begin position="78"/>
        <end position="151"/>
    </location>
</feature>